<comment type="caution">
    <text evidence="2">The sequence shown here is derived from an EMBL/GenBank/DDBJ whole genome shotgun (WGS) entry which is preliminary data.</text>
</comment>
<feature type="compositionally biased region" description="Basic and acidic residues" evidence="1">
    <location>
        <begin position="95"/>
        <end position="104"/>
    </location>
</feature>
<feature type="compositionally biased region" description="Basic and acidic residues" evidence="1">
    <location>
        <begin position="75"/>
        <end position="87"/>
    </location>
</feature>
<feature type="compositionally biased region" description="Polar residues" evidence="1">
    <location>
        <begin position="125"/>
        <end position="134"/>
    </location>
</feature>
<feature type="region of interest" description="Disordered" evidence="1">
    <location>
        <begin position="52"/>
        <end position="145"/>
    </location>
</feature>
<sequence length="167" mass="18110">MFGQTPQLSPMISNTIVKQGIGKAGASTDGLTTPEEREFEYKLGDFATTQVSYSIDTDLRGDRKYDSSDELGDGESDHESDDGRYRMSEPMSDIVSDKAISEENREAEDQEIYDRSDDGSDGKSVKTSGDSSDALSDEIGDGEGDGIVECSLLPHFATAEWTTISLV</sequence>
<evidence type="ECO:0000256" key="1">
    <source>
        <dbReference type="SAM" id="MobiDB-lite"/>
    </source>
</evidence>
<organism evidence="2 3">
    <name type="scientific">Fusarium albosuccineum</name>
    <dbReference type="NCBI Taxonomy" id="1237068"/>
    <lineage>
        <taxon>Eukaryota</taxon>
        <taxon>Fungi</taxon>
        <taxon>Dikarya</taxon>
        <taxon>Ascomycota</taxon>
        <taxon>Pezizomycotina</taxon>
        <taxon>Sordariomycetes</taxon>
        <taxon>Hypocreomycetidae</taxon>
        <taxon>Hypocreales</taxon>
        <taxon>Nectriaceae</taxon>
        <taxon>Fusarium</taxon>
        <taxon>Fusarium decemcellulare species complex</taxon>
    </lineage>
</organism>
<accession>A0A8H4LCT3</accession>
<feature type="compositionally biased region" description="Basic and acidic residues" evidence="1">
    <location>
        <begin position="57"/>
        <end position="67"/>
    </location>
</feature>
<name>A0A8H4LCT3_9HYPO</name>
<feature type="compositionally biased region" description="Acidic residues" evidence="1">
    <location>
        <begin position="135"/>
        <end position="145"/>
    </location>
</feature>
<protein>
    <submittedName>
        <fullName evidence="2">Uncharacterized protein</fullName>
    </submittedName>
</protein>
<keyword evidence="3" id="KW-1185">Reference proteome</keyword>
<evidence type="ECO:0000313" key="2">
    <source>
        <dbReference type="EMBL" id="KAF4465905.1"/>
    </source>
</evidence>
<dbReference type="AlphaFoldDB" id="A0A8H4LCT3"/>
<dbReference type="Proteomes" id="UP000554235">
    <property type="component" value="Unassembled WGS sequence"/>
</dbReference>
<dbReference type="EMBL" id="JAADYS010000958">
    <property type="protein sequence ID" value="KAF4465905.1"/>
    <property type="molecule type" value="Genomic_DNA"/>
</dbReference>
<reference evidence="2 3" key="1">
    <citation type="submission" date="2020-01" db="EMBL/GenBank/DDBJ databases">
        <title>Identification and distribution of gene clusters putatively required for synthesis of sphingolipid metabolism inhibitors in phylogenetically diverse species of the filamentous fungus Fusarium.</title>
        <authorList>
            <person name="Kim H.-S."/>
            <person name="Busman M."/>
            <person name="Brown D.W."/>
            <person name="Divon H."/>
            <person name="Uhlig S."/>
            <person name="Proctor R.H."/>
        </authorList>
    </citation>
    <scope>NUCLEOTIDE SEQUENCE [LARGE SCALE GENOMIC DNA]</scope>
    <source>
        <strain evidence="2 3">NRRL 20459</strain>
    </source>
</reference>
<gene>
    <name evidence="2" type="ORF">FALBO_7242</name>
</gene>
<feature type="compositionally biased region" description="Basic and acidic residues" evidence="1">
    <location>
        <begin position="112"/>
        <end position="124"/>
    </location>
</feature>
<evidence type="ECO:0000313" key="3">
    <source>
        <dbReference type="Proteomes" id="UP000554235"/>
    </source>
</evidence>
<proteinExistence type="predicted"/>